<dbReference type="InterPro" id="IPR042098">
    <property type="entry name" value="TauD-like_sf"/>
</dbReference>
<gene>
    <name evidence="8" type="ORF">GCM10009544_47760</name>
</gene>
<evidence type="ECO:0000313" key="8">
    <source>
        <dbReference type="EMBL" id="GAA0480241.1"/>
    </source>
</evidence>
<dbReference type="PANTHER" id="PTHR10696">
    <property type="entry name" value="GAMMA-BUTYROBETAINE HYDROXYLASE-RELATED"/>
    <property type="match status" value="1"/>
</dbReference>
<dbReference type="Proteomes" id="UP001499895">
    <property type="component" value="Unassembled WGS sequence"/>
</dbReference>
<comment type="similarity">
    <text evidence="2">Belongs to the gamma-BBH/TMLD family.</text>
</comment>
<sequence>MSATSPATDLFARHYVDFQLPGAVETVAGRLSAAGLVTVDRLTTRSRVLGFATQVMRLVHHRDSGADGLTAIYNTGRHDERPGFAGLTNGELALHTEGAALKTPPRLMLMVCTQPAPEGGHSLLVDGRTVHAELEQRCPDAVAVLSGPRAGFFGPSTGIFAPVFARHEGGRVAVRYRQNGLVRWSPLAQMHLHGFWMAAKRSQQMLTLRAGQGYLLDNHRWLHGRTSFDGARRCYRALGNPHEPAPPGFLPRSMGGGAA</sequence>
<keyword evidence="5" id="KW-0560">Oxidoreductase</keyword>
<evidence type="ECO:0000256" key="1">
    <source>
        <dbReference type="ARBA" id="ARBA00001954"/>
    </source>
</evidence>
<dbReference type="RefSeq" id="WP_344094237.1">
    <property type="nucleotide sequence ID" value="NZ_BAAAHB010000065.1"/>
</dbReference>
<dbReference type="InterPro" id="IPR003819">
    <property type="entry name" value="TauD/TfdA-like"/>
</dbReference>
<evidence type="ECO:0000256" key="5">
    <source>
        <dbReference type="ARBA" id="ARBA00023002"/>
    </source>
</evidence>
<evidence type="ECO:0000256" key="3">
    <source>
        <dbReference type="ARBA" id="ARBA00022723"/>
    </source>
</evidence>
<dbReference type="EMBL" id="BAAAHB010000065">
    <property type="protein sequence ID" value="GAA0480241.1"/>
    <property type="molecule type" value="Genomic_DNA"/>
</dbReference>
<accession>A0ABN1AMQ0</accession>
<name>A0ABN1AMQ0_9ACTN</name>
<keyword evidence="3" id="KW-0479">Metal-binding</keyword>
<dbReference type="SUPFAM" id="SSF51197">
    <property type="entry name" value="Clavaminate synthase-like"/>
    <property type="match status" value="1"/>
</dbReference>
<dbReference type="Pfam" id="PF02668">
    <property type="entry name" value="TauD"/>
    <property type="match status" value="1"/>
</dbReference>
<protein>
    <recommendedName>
        <fullName evidence="7">TauD/TfdA-like domain-containing protein</fullName>
    </recommendedName>
</protein>
<keyword evidence="6" id="KW-0408">Iron</keyword>
<proteinExistence type="inferred from homology"/>
<comment type="caution">
    <text evidence="8">The sequence shown here is derived from an EMBL/GenBank/DDBJ whole genome shotgun (WGS) entry which is preliminary data.</text>
</comment>
<organism evidence="8 9">
    <name type="scientific">Streptomyces stramineus</name>
    <dbReference type="NCBI Taxonomy" id="173861"/>
    <lineage>
        <taxon>Bacteria</taxon>
        <taxon>Bacillati</taxon>
        <taxon>Actinomycetota</taxon>
        <taxon>Actinomycetes</taxon>
        <taxon>Kitasatosporales</taxon>
        <taxon>Streptomycetaceae</taxon>
        <taxon>Streptomyces</taxon>
    </lineage>
</organism>
<dbReference type="PANTHER" id="PTHR10696:SF25">
    <property type="entry name" value="OXIDOREDUCTASE AIM17-RELATED"/>
    <property type="match status" value="1"/>
</dbReference>
<comment type="cofactor">
    <cofactor evidence="1">
        <name>Fe(2+)</name>
        <dbReference type="ChEBI" id="CHEBI:29033"/>
    </cofactor>
</comment>
<evidence type="ECO:0000256" key="2">
    <source>
        <dbReference type="ARBA" id="ARBA00008654"/>
    </source>
</evidence>
<evidence type="ECO:0000259" key="7">
    <source>
        <dbReference type="Pfam" id="PF02668"/>
    </source>
</evidence>
<keyword evidence="9" id="KW-1185">Reference proteome</keyword>
<dbReference type="InterPro" id="IPR050411">
    <property type="entry name" value="AlphaKG_dependent_hydroxylases"/>
</dbReference>
<keyword evidence="4" id="KW-0223">Dioxygenase</keyword>
<evidence type="ECO:0000256" key="4">
    <source>
        <dbReference type="ARBA" id="ARBA00022964"/>
    </source>
</evidence>
<feature type="domain" description="TauD/TfdA-like" evidence="7">
    <location>
        <begin position="53"/>
        <end position="236"/>
    </location>
</feature>
<reference evidence="8 9" key="1">
    <citation type="journal article" date="2019" name="Int. J. Syst. Evol. Microbiol.">
        <title>The Global Catalogue of Microorganisms (GCM) 10K type strain sequencing project: providing services to taxonomists for standard genome sequencing and annotation.</title>
        <authorList>
            <consortium name="The Broad Institute Genomics Platform"/>
            <consortium name="The Broad Institute Genome Sequencing Center for Infectious Disease"/>
            <person name="Wu L."/>
            <person name="Ma J."/>
        </authorList>
    </citation>
    <scope>NUCLEOTIDE SEQUENCE [LARGE SCALE GENOMIC DNA]</scope>
    <source>
        <strain evidence="8 9">JCM 10649</strain>
    </source>
</reference>
<dbReference type="Gene3D" id="3.60.130.10">
    <property type="entry name" value="Clavaminate synthase-like"/>
    <property type="match status" value="1"/>
</dbReference>
<evidence type="ECO:0000256" key="6">
    <source>
        <dbReference type="ARBA" id="ARBA00023004"/>
    </source>
</evidence>
<evidence type="ECO:0000313" key="9">
    <source>
        <dbReference type="Proteomes" id="UP001499895"/>
    </source>
</evidence>